<accession>A0A1F6BWC9</accession>
<sequence length="119" mass="13886">MLENQKEKPYDLEERTFLFAKRSIVYFKFLSRSLPNAEISRQGIRSSGSVGANFIEANEALSRKDFVLRIKICRKEAKETIYWLRLSESSETQEKEQKCLIIEATELMKIFGSIIEKSK</sequence>
<protein>
    <submittedName>
        <fullName evidence="1">Four helix bundle protein</fullName>
    </submittedName>
</protein>
<dbReference type="STRING" id="1798471.A3A21_03875"/>
<dbReference type="PANTHER" id="PTHR38471:SF2">
    <property type="entry name" value="FOUR HELIX BUNDLE PROTEIN"/>
    <property type="match status" value="1"/>
</dbReference>
<dbReference type="EMBL" id="MFKK01000013">
    <property type="protein sequence ID" value="OGG41265.1"/>
    <property type="molecule type" value="Genomic_DNA"/>
</dbReference>
<dbReference type="SUPFAM" id="SSF158446">
    <property type="entry name" value="IVS-encoded protein-like"/>
    <property type="match status" value="1"/>
</dbReference>
<dbReference type="Gene3D" id="1.20.1440.60">
    <property type="entry name" value="23S rRNA-intervening sequence"/>
    <property type="match status" value="1"/>
</dbReference>
<name>A0A1F6BWC9_9BACT</name>
<dbReference type="InterPro" id="IPR036583">
    <property type="entry name" value="23S_rRNA_IVS_sf"/>
</dbReference>
<dbReference type="AlphaFoldDB" id="A0A1F6BWC9"/>
<dbReference type="PIRSF" id="PIRSF035652">
    <property type="entry name" value="CHP02436"/>
    <property type="match status" value="1"/>
</dbReference>
<reference evidence="1 2" key="1">
    <citation type="journal article" date="2016" name="Nat. Commun.">
        <title>Thousands of microbial genomes shed light on interconnected biogeochemical processes in an aquifer system.</title>
        <authorList>
            <person name="Anantharaman K."/>
            <person name="Brown C.T."/>
            <person name="Hug L.A."/>
            <person name="Sharon I."/>
            <person name="Castelle C.J."/>
            <person name="Probst A.J."/>
            <person name="Thomas B.C."/>
            <person name="Singh A."/>
            <person name="Wilkins M.J."/>
            <person name="Karaoz U."/>
            <person name="Brodie E.L."/>
            <person name="Williams K.H."/>
            <person name="Hubbard S.S."/>
            <person name="Banfield J.F."/>
        </authorList>
    </citation>
    <scope>NUCLEOTIDE SEQUENCE [LARGE SCALE GENOMIC DNA]</scope>
</reference>
<organism evidence="1 2">
    <name type="scientific">Candidatus Jorgensenbacteria bacterium RIFCSPLOWO2_01_FULL_45_25b</name>
    <dbReference type="NCBI Taxonomy" id="1798471"/>
    <lineage>
        <taxon>Bacteria</taxon>
        <taxon>Candidatus Joergenseniibacteriota</taxon>
    </lineage>
</organism>
<gene>
    <name evidence="1" type="ORF">A3A21_03875</name>
</gene>
<dbReference type="PANTHER" id="PTHR38471">
    <property type="entry name" value="FOUR HELIX BUNDLE PROTEIN"/>
    <property type="match status" value="1"/>
</dbReference>
<evidence type="ECO:0000313" key="1">
    <source>
        <dbReference type="EMBL" id="OGG41265.1"/>
    </source>
</evidence>
<dbReference type="InterPro" id="IPR012657">
    <property type="entry name" value="23S_rRNA-intervening_sequence"/>
</dbReference>
<dbReference type="Proteomes" id="UP000176996">
    <property type="component" value="Unassembled WGS sequence"/>
</dbReference>
<proteinExistence type="predicted"/>
<evidence type="ECO:0000313" key="2">
    <source>
        <dbReference type="Proteomes" id="UP000176996"/>
    </source>
</evidence>
<comment type="caution">
    <text evidence="1">The sequence shown here is derived from an EMBL/GenBank/DDBJ whole genome shotgun (WGS) entry which is preliminary data.</text>
</comment>
<dbReference type="Pfam" id="PF05635">
    <property type="entry name" value="23S_rRNA_IVP"/>
    <property type="match status" value="1"/>
</dbReference>
<dbReference type="NCBIfam" id="TIGR02436">
    <property type="entry name" value="four helix bundle protein"/>
    <property type="match status" value="1"/>
</dbReference>